<name>A0A1X9LLY2_9MICO</name>
<keyword evidence="2" id="KW-1185">Reference proteome</keyword>
<dbReference type="SUPFAM" id="SSF52980">
    <property type="entry name" value="Restriction endonuclease-like"/>
    <property type="match status" value="1"/>
</dbReference>
<accession>A0A1X9LLY2</accession>
<dbReference type="STRING" id="1619308.B5808_14045"/>
<gene>
    <name evidence="1" type="ORF">B5808_14045</name>
</gene>
<reference evidence="1 2" key="1">
    <citation type="submission" date="2017-04" db="EMBL/GenBank/DDBJ databases">
        <authorList>
            <person name="Afonso C.L."/>
            <person name="Miller P.J."/>
            <person name="Scott M.A."/>
            <person name="Spackman E."/>
            <person name="Goraichik I."/>
            <person name="Dimitrov K.M."/>
            <person name="Suarez D.L."/>
            <person name="Swayne D.E."/>
        </authorList>
    </citation>
    <scope>NUCLEOTIDE SEQUENCE [LARGE SCALE GENOMIC DNA]</scope>
    <source>
        <strain evidence="2">XA(T)</strain>
    </source>
</reference>
<sequence length="301" mass="33144">MTRYLALPRRLAARPFRASTSGLSRSRLRASDLAAPHRDVRVPAALADDLLMRCVALSTVLPEGACFSHRTAALLWGLPMPASDGDDLHVTVPAPVRAPRIRGVVGHQSRAVERVRVPAGLWVSTPGRTICDSAPDLDRVQLVSVVDHLLSTRTAADLSESIAAHPHPQAARLARALAEARPGVDSPRETALRLAIVDAGFPEPVVNGYVQSAEGFIVAKADLSYPRYRVAIEYEGDHHRTDRRQWFRDVARYRELESLDWIALRVTTADLTPSPRDLLAQLALHLRRRGCPLPTLRLPPR</sequence>
<evidence type="ECO:0000313" key="1">
    <source>
        <dbReference type="EMBL" id="ARJ06216.1"/>
    </source>
</evidence>
<protein>
    <submittedName>
        <fullName evidence="1">Uncharacterized protein</fullName>
    </submittedName>
</protein>
<proteinExistence type="predicted"/>
<dbReference type="EMBL" id="CP020715">
    <property type="protein sequence ID" value="ARJ06216.1"/>
    <property type="molecule type" value="Genomic_DNA"/>
</dbReference>
<dbReference type="InterPro" id="IPR011335">
    <property type="entry name" value="Restrct_endonuc-II-like"/>
</dbReference>
<evidence type="ECO:0000313" key="2">
    <source>
        <dbReference type="Proteomes" id="UP000192775"/>
    </source>
</evidence>
<dbReference type="Proteomes" id="UP000192775">
    <property type="component" value="Chromosome"/>
</dbReference>
<dbReference type="KEGG" id="cphy:B5808_14045"/>
<dbReference type="AlphaFoldDB" id="A0A1X9LLY2"/>
<dbReference type="Gene3D" id="3.40.960.10">
    <property type="entry name" value="VSR Endonuclease"/>
    <property type="match status" value="1"/>
</dbReference>
<dbReference type="RefSeq" id="WP_085020354.1">
    <property type="nucleotide sequence ID" value="NZ_BMHD01000001.1"/>
</dbReference>
<organism evidence="1 2">
    <name type="scientific">Cnuibacter physcomitrellae</name>
    <dbReference type="NCBI Taxonomy" id="1619308"/>
    <lineage>
        <taxon>Bacteria</taxon>
        <taxon>Bacillati</taxon>
        <taxon>Actinomycetota</taxon>
        <taxon>Actinomycetes</taxon>
        <taxon>Micrococcales</taxon>
        <taxon>Microbacteriaceae</taxon>
        <taxon>Cnuibacter</taxon>
    </lineage>
</organism>